<dbReference type="Proteomes" id="UP001432014">
    <property type="component" value="Chromosome"/>
</dbReference>
<organism evidence="2 3">
    <name type="scientific">Kitasatospora herbaricolor</name>
    <dbReference type="NCBI Taxonomy" id="68217"/>
    <lineage>
        <taxon>Bacteria</taxon>
        <taxon>Bacillati</taxon>
        <taxon>Actinomycetota</taxon>
        <taxon>Actinomycetes</taxon>
        <taxon>Kitasatosporales</taxon>
        <taxon>Streptomycetaceae</taxon>
        <taxon>Kitasatospora</taxon>
    </lineage>
</organism>
<dbReference type="RefSeq" id="WP_329492897.1">
    <property type="nucleotide sequence ID" value="NZ_CP108460.1"/>
</dbReference>
<dbReference type="EMBL" id="CP108482">
    <property type="protein sequence ID" value="WUS54284.1"/>
    <property type="molecule type" value="Genomic_DNA"/>
</dbReference>
<proteinExistence type="predicted"/>
<evidence type="ECO:0000313" key="3">
    <source>
        <dbReference type="Proteomes" id="UP001432014"/>
    </source>
</evidence>
<reference evidence="2 3" key="1">
    <citation type="submission" date="2022-10" db="EMBL/GenBank/DDBJ databases">
        <title>The complete genomes of actinobacterial strains from the NBC collection.</title>
        <authorList>
            <person name="Joergensen T.S."/>
            <person name="Alvarez Arevalo M."/>
            <person name="Sterndorff E.B."/>
            <person name="Faurdal D."/>
            <person name="Vuksanovic O."/>
            <person name="Mourched A.-S."/>
            <person name="Charusanti P."/>
            <person name="Shaw S."/>
            <person name="Blin K."/>
            <person name="Weber T."/>
        </authorList>
    </citation>
    <scope>NUCLEOTIDE SEQUENCE [LARGE SCALE GENOMIC DNA]</scope>
    <source>
        <strain evidence="2 3">NBC_01247</strain>
    </source>
</reference>
<keyword evidence="1" id="KW-0472">Membrane</keyword>
<evidence type="ECO:0000313" key="2">
    <source>
        <dbReference type="EMBL" id="WUS54284.1"/>
    </source>
</evidence>
<keyword evidence="1" id="KW-0812">Transmembrane</keyword>
<gene>
    <name evidence="2" type="ORF">OG469_01445</name>
</gene>
<name>A0ABZ1W0I0_9ACTN</name>
<feature type="transmembrane region" description="Helical" evidence="1">
    <location>
        <begin position="20"/>
        <end position="37"/>
    </location>
</feature>
<accession>A0ABZ1W0I0</accession>
<sequence>MTDSVAPSAPQVATTRGRWWRAPLVSTLVSVLLLPVMRACAASRRWRPTPATSPVLGIPAGR</sequence>
<protein>
    <submittedName>
        <fullName evidence="2">Uncharacterized protein</fullName>
    </submittedName>
</protein>
<evidence type="ECO:0000256" key="1">
    <source>
        <dbReference type="SAM" id="Phobius"/>
    </source>
</evidence>
<keyword evidence="3" id="KW-1185">Reference proteome</keyword>
<keyword evidence="1" id="KW-1133">Transmembrane helix</keyword>